<feature type="domain" description="BURP" evidence="2">
    <location>
        <begin position="381"/>
        <end position="581"/>
    </location>
</feature>
<evidence type="ECO:0000313" key="3">
    <source>
        <dbReference type="EMBL" id="KAF9660966.1"/>
    </source>
</evidence>
<dbReference type="PANTHER" id="PTHR31236:SF2">
    <property type="entry name" value="BURP DOMAIN PROTEIN RD22"/>
    <property type="match status" value="1"/>
</dbReference>
<dbReference type="OrthoDB" id="654134at2759"/>
<name>A0A835MHD7_9ROSI</name>
<proteinExistence type="predicted"/>
<evidence type="ECO:0000259" key="2">
    <source>
        <dbReference type="PROSITE" id="PS51277"/>
    </source>
</evidence>
<evidence type="ECO:0000313" key="4">
    <source>
        <dbReference type="Proteomes" id="UP000657918"/>
    </source>
</evidence>
<dbReference type="InterPro" id="IPR004873">
    <property type="entry name" value="BURP_dom"/>
</dbReference>
<dbReference type="PROSITE" id="PS51277">
    <property type="entry name" value="BURP"/>
    <property type="match status" value="4"/>
</dbReference>
<feature type="domain" description="BURP" evidence="2">
    <location>
        <begin position="130"/>
        <end position="336"/>
    </location>
</feature>
<reference evidence="3 4" key="1">
    <citation type="submission" date="2020-10" db="EMBL/GenBank/DDBJ databases">
        <title>Plant Genome Project.</title>
        <authorList>
            <person name="Zhang R.-G."/>
        </authorList>
    </citation>
    <scope>NUCLEOTIDE SEQUENCE [LARGE SCALE GENOMIC DNA]</scope>
    <source>
        <strain evidence="3">FAFU-HL-1</strain>
        <tissue evidence="3">Leaf</tissue>
    </source>
</reference>
<gene>
    <name evidence="3" type="ORF">SADUNF_Sadunf19G0018700</name>
</gene>
<dbReference type="InterPro" id="IPR044816">
    <property type="entry name" value="BURP"/>
</dbReference>
<sequence length="1388" mass="154968">MSLANSCALLLFLLTLSLYIIFSTAANTIGVNRTTVAVAADTVPLPKKVVTFLPSDISPPTEKYWYSRLPNTPLPKALGYLLQPGHYPSITTEFANENVSAPSKIIYKVYKRSAKHKKAMKSSLSDSTIFYLYNDLHPGKKMKILFTDSGPKVSFLPRQVAESIPFTSDKIPEILKHFALEVNSKEAQIMREEIGGCEEPNMEGEDKYCATSLESLIDFNVERLGQNVRVLSTEAGKKQEYTVSAEVRMIGDDKAAVCHKMRYPYAVHYCHVIADTEVDEVPLVGADGAKVKAVTVCHLNTSAWSPDHMAFQVLKIKPGPAVCHFLDSDTLVWVPLNHLPPKRYFSTYREVLILKVAQHSIAKALGYLLQPGHYPSINKEFANENHLLKKTYQQQYYRFAQHKKAIKSSLPDSTIFYMYNDIHPEINSKEARVIRDEIGGCEDPNMEGEENFCATSLESLIDFSVERLGRNVRVLSTDAGKKQEYTVSARARMIGDDKAAVCHKMRYPYAVHYCHVIAEREVYKVSLVGADGTKVKAVTVRHLNTSAWSPNHMAFQVLKIKPGPAAAPPSINMLSMAHYFNISQSTCLTMSLATACSLLLLFFLTLSLHINFSTAVNSIGVSRRTLAVATDTVTLPKKVATIVSSDISPPTEMYWYSRLPNTPLPKALGYLLQPGHYPSINTEFANDNVSVAFSVKSYKLYRFVEHEKAIKSSLPDSTIFYLYNDIHPATTSSLLRLFFLTLSLHINFSTAVNSIGVSRRTLAVAADTVPFPKKVATFLPSDISPPTEKYWYSRLPNTPLPKALEYLLQPGHYPSINTEFANENVSFLPRQVAESIPFSSDKIPEILKYFALEVNSKEARVIRDEIGGCEDPNMEGEEKFCATSLESLIDFSVERLGRNVRVLCTDEGKKQEYTVSARARMIGDDKAAVCHKMSYPYAVHYCHVIADSEVYEVPLVGADGTKVKALTVCHLNTSSWSPDHMAFKVLKIKPGPAVCHFLDSDTLIWVPANPFTLFSWKSKMLISDLLNKMVILKNPPYDEVSLAHDFNISQSTCFKQCLQPLLVPCSCSSFILSPSILTFPPLSIQSVTLAVPADNVHLPKKVGTFLPSDISPPTEKYWYSRLPNTPLPRALGYLLQPGHYPSINTEFANENGTPFQAKTYKQGHRSVKHEKAMNSSHPGSTIFYLYNDLHPGKKMKILFTDSGTKVTFLPRHVAESIPFTSDKIPEILKYFALEVNSKEAQIMREEIGGCEEPNIEREEKFCATSLESLIDFNVERLGQNVRVLSTEAGKKQEYTVSAEVRMIGDDKAAVCHKMRYPYAVHYCHVIADTEVDEVPLVGADGAKVKAVTICHLNTSAWSPDHMAFQVLKIKPGPAVCHFLDSDTLVWVP</sequence>
<organism evidence="3 4">
    <name type="scientific">Salix dunnii</name>
    <dbReference type="NCBI Taxonomy" id="1413687"/>
    <lineage>
        <taxon>Eukaryota</taxon>
        <taxon>Viridiplantae</taxon>
        <taxon>Streptophyta</taxon>
        <taxon>Embryophyta</taxon>
        <taxon>Tracheophyta</taxon>
        <taxon>Spermatophyta</taxon>
        <taxon>Magnoliopsida</taxon>
        <taxon>eudicotyledons</taxon>
        <taxon>Gunneridae</taxon>
        <taxon>Pentapetalae</taxon>
        <taxon>rosids</taxon>
        <taxon>fabids</taxon>
        <taxon>Malpighiales</taxon>
        <taxon>Salicaceae</taxon>
        <taxon>Saliceae</taxon>
        <taxon>Salix</taxon>
    </lineage>
</organism>
<dbReference type="PANTHER" id="PTHR31236">
    <property type="entry name" value="BURP DOMAIN PROTEIN USPL1-LIKE"/>
    <property type="match status" value="1"/>
</dbReference>
<evidence type="ECO:0000256" key="1">
    <source>
        <dbReference type="SAM" id="SignalP"/>
    </source>
</evidence>
<dbReference type="EMBL" id="JADGMS010000019">
    <property type="protein sequence ID" value="KAF9660966.1"/>
    <property type="molecule type" value="Genomic_DNA"/>
</dbReference>
<dbReference type="Pfam" id="PF03181">
    <property type="entry name" value="BURP"/>
    <property type="match status" value="4"/>
</dbReference>
<keyword evidence="1" id="KW-0732">Signal</keyword>
<dbReference type="Proteomes" id="UP000657918">
    <property type="component" value="Unassembled WGS sequence"/>
</dbReference>
<protein>
    <recommendedName>
        <fullName evidence="2">BURP domain-containing protein</fullName>
    </recommendedName>
</protein>
<keyword evidence="4" id="KW-1185">Reference proteome</keyword>
<feature type="domain" description="BURP" evidence="2">
    <location>
        <begin position="802"/>
        <end position="1008"/>
    </location>
</feature>
<dbReference type="SMART" id="SM01045">
    <property type="entry name" value="BURP"/>
    <property type="match status" value="4"/>
</dbReference>
<comment type="caution">
    <text evidence="3">The sequence shown here is derived from an EMBL/GenBank/DDBJ whole genome shotgun (WGS) entry which is preliminary data.</text>
</comment>
<feature type="domain" description="BURP" evidence="2">
    <location>
        <begin position="1183"/>
        <end position="1388"/>
    </location>
</feature>
<feature type="signal peptide" evidence="1">
    <location>
        <begin position="1"/>
        <end position="25"/>
    </location>
</feature>
<accession>A0A835MHD7</accession>
<feature type="chain" id="PRO_5032283105" description="BURP domain-containing protein" evidence="1">
    <location>
        <begin position="26"/>
        <end position="1388"/>
    </location>
</feature>